<evidence type="ECO:0000256" key="1">
    <source>
        <dbReference type="ARBA" id="ARBA00001946"/>
    </source>
</evidence>
<feature type="active site" description="Nucleophile" evidence="5">
    <location>
        <position position="9"/>
    </location>
</feature>
<evidence type="ECO:0000256" key="5">
    <source>
        <dbReference type="PIRSR" id="PIRSR031051-1"/>
    </source>
</evidence>
<dbReference type="OMA" id="NISSHGC"/>
<gene>
    <name evidence="8" type="ORF">A4U43_C01F20530</name>
</gene>
<dbReference type="Proteomes" id="UP000243459">
    <property type="component" value="Chromosome 1"/>
</dbReference>
<dbReference type="OrthoDB" id="10267182at2759"/>
<evidence type="ECO:0000256" key="4">
    <source>
        <dbReference type="ARBA" id="ARBA00022842"/>
    </source>
</evidence>
<evidence type="ECO:0000256" key="3">
    <source>
        <dbReference type="ARBA" id="ARBA00022801"/>
    </source>
</evidence>
<keyword evidence="9" id="KW-1185">Reference proteome</keyword>
<name>A0A5P1FR37_ASPOF</name>
<evidence type="ECO:0000313" key="9">
    <source>
        <dbReference type="Proteomes" id="UP000243459"/>
    </source>
</evidence>
<organism evidence="8 9">
    <name type="scientific">Asparagus officinalis</name>
    <name type="common">Garden asparagus</name>
    <dbReference type="NCBI Taxonomy" id="4686"/>
    <lineage>
        <taxon>Eukaryota</taxon>
        <taxon>Viridiplantae</taxon>
        <taxon>Streptophyta</taxon>
        <taxon>Embryophyta</taxon>
        <taxon>Tracheophyta</taxon>
        <taxon>Spermatophyta</taxon>
        <taxon>Magnoliopsida</taxon>
        <taxon>Liliopsida</taxon>
        <taxon>Asparagales</taxon>
        <taxon>Asparagaceae</taxon>
        <taxon>Asparagoideae</taxon>
        <taxon>Asparagus</taxon>
    </lineage>
</organism>
<comment type="cofactor">
    <cofactor evidence="1 7">
        <name>Mg(2+)</name>
        <dbReference type="ChEBI" id="CHEBI:18420"/>
    </cofactor>
</comment>
<dbReference type="Gramene" id="ONK80678">
    <property type="protein sequence ID" value="ONK80678"/>
    <property type="gene ID" value="A4U43_C01F20530"/>
</dbReference>
<evidence type="ECO:0000256" key="6">
    <source>
        <dbReference type="PIRSR" id="PIRSR031051-2"/>
    </source>
</evidence>
<evidence type="ECO:0000256" key="2">
    <source>
        <dbReference type="ARBA" id="ARBA00022723"/>
    </source>
</evidence>
<evidence type="ECO:0000256" key="7">
    <source>
        <dbReference type="PIRSR" id="PIRSR031051-3"/>
    </source>
</evidence>
<dbReference type="InterPro" id="IPR036412">
    <property type="entry name" value="HAD-like_sf"/>
</dbReference>
<dbReference type="Gene3D" id="3.40.50.1000">
    <property type="entry name" value="HAD superfamily/HAD-like"/>
    <property type="match status" value="1"/>
</dbReference>
<feature type="binding site" evidence="7">
    <location>
        <position position="9"/>
    </location>
    <ligand>
        <name>Mg(2+)</name>
        <dbReference type="ChEBI" id="CHEBI:18420"/>
    </ligand>
</feature>
<feature type="active site" description="Proton donor" evidence="5">
    <location>
        <position position="11"/>
    </location>
</feature>
<dbReference type="SUPFAM" id="SSF56784">
    <property type="entry name" value="HAD-like"/>
    <property type="match status" value="1"/>
</dbReference>
<keyword evidence="2 7" id="KW-0479">Metal-binding</keyword>
<dbReference type="PIRSF" id="PIRSF031051">
    <property type="entry name" value="PyrdxlP_Pase_PHOSPHO2"/>
    <property type="match status" value="1"/>
</dbReference>
<dbReference type="InterPro" id="IPR006384">
    <property type="entry name" value="HAD_hydro_PyrdxlP_Pase-like"/>
</dbReference>
<evidence type="ECO:0000313" key="8">
    <source>
        <dbReference type="EMBL" id="ONK80678.1"/>
    </source>
</evidence>
<keyword evidence="3" id="KW-0378">Hydrolase</keyword>
<reference evidence="9" key="1">
    <citation type="journal article" date="2017" name="Nat. Commun.">
        <title>The asparagus genome sheds light on the origin and evolution of a young Y chromosome.</title>
        <authorList>
            <person name="Harkess A."/>
            <person name="Zhou J."/>
            <person name="Xu C."/>
            <person name="Bowers J.E."/>
            <person name="Van der Hulst R."/>
            <person name="Ayyampalayam S."/>
            <person name="Mercati F."/>
            <person name="Riccardi P."/>
            <person name="McKain M.R."/>
            <person name="Kakrana A."/>
            <person name="Tang H."/>
            <person name="Ray J."/>
            <person name="Groenendijk J."/>
            <person name="Arikit S."/>
            <person name="Mathioni S.M."/>
            <person name="Nakano M."/>
            <person name="Shan H."/>
            <person name="Telgmann-Rauber A."/>
            <person name="Kanno A."/>
            <person name="Yue Z."/>
            <person name="Chen H."/>
            <person name="Li W."/>
            <person name="Chen Y."/>
            <person name="Xu X."/>
            <person name="Zhang Y."/>
            <person name="Luo S."/>
            <person name="Chen H."/>
            <person name="Gao J."/>
            <person name="Mao Z."/>
            <person name="Pires J.C."/>
            <person name="Luo M."/>
            <person name="Kudrna D."/>
            <person name="Wing R.A."/>
            <person name="Meyers B.C."/>
            <person name="Yi K."/>
            <person name="Kong H."/>
            <person name="Lavrijsen P."/>
            <person name="Sunseri F."/>
            <person name="Falavigna A."/>
            <person name="Ye Y."/>
            <person name="Leebens-Mack J.H."/>
            <person name="Chen G."/>
        </authorList>
    </citation>
    <scope>NUCLEOTIDE SEQUENCE [LARGE SCALE GENOMIC DNA]</scope>
    <source>
        <strain evidence="9">cv. DH0086</strain>
    </source>
</reference>
<accession>A0A5P1FR37</accession>
<dbReference type="Pfam" id="PF06888">
    <property type="entry name" value="Put_Phosphatase"/>
    <property type="match status" value="1"/>
</dbReference>
<dbReference type="NCBIfam" id="TIGR01489">
    <property type="entry name" value="DKMTPPase-SF"/>
    <property type="match status" value="1"/>
</dbReference>
<feature type="binding site" evidence="7">
    <location>
        <position position="178"/>
    </location>
    <ligand>
        <name>Mg(2+)</name>
        <dbReference type="ChEBI" id="CHEBI:18420"/>
    </ligand>
</feature>
<proteinExistence type="predicted"/>
<protein>
    <submittedName>
        <fullName evidence="8">Uncharacterized protein</fullName>
    </submittedName>
</protein>
<dbReference type="EMBL" id="CM007381">
    <property type="protein sequence ID" value="ONK80678.1"/>
    <property type="molecule type" value="Genomic_DNA"/>
</dbReference>
<feature type="binding site" evidence="6">
    <location>
        <position position="95"/>
    </location>
    <ligand>
        <name>substrate</name>
    </ligand>
</feature>
<sequence length="276" mass="31295">MAGVVIIFDFDKTIIDCDSDNWVIDDLGATKTFDELLKTMPWNTAIDLMMKELHSQGKSIEDISNSLKSAPIYANNISTIKSAYALGCELKILSDANLFFIETILKHHELMGYFSKIITNPGFVDEEGKLRISPYHDFNISSHGCNLCPPNMCKGIIMEKIRASYLSKGKKKFIYLGDGKGDYCPCLKLSEEDYVMPRKNFPLYDLICADTKALRAEVHEWSNAEDQEKVLLKLIQKLRSIDHEEETNQVFSMDCKFHIIPVSGHEILPQALPVPH</sequence>
<dbReference type="PANTHER" id="PTHR20889:SF12">
    <property type="entry name" value="LP01149P"/>
    <property type="match status" value="1"/>
</dbReference>
<dbReference type="NCBIfam" id="TIGR01488">
    <property type="entry name" value="HAD-SF-IB"/>
    <property type="match status" value="1"/>
</dbReference>
<feature type="binding site" evidence="7">
    <location>
        <position position="11"/>
    </location>
    <ligand>
        <name>Mg(2+)</name>
        <dbReference type="ChEBI" id="CHEBI:18420"/>
    </ligand>
</feature>
<dbReference type="GO" id="GO:0016791">
    <property type="term" value="F:phosphatase activity"/>
    <property type="evidence" value="ECO:0007669"/>
    <property type="project" value="InterPro"/>
</dbReference>
<dbReference type="InterPro" id="IPR023214">
    <property type="entry name" value="HAD_sf"/>
</dbReference>
<dbReference type="PANTHER" id="PTHR20889">
    <property type="entry name" value="PHOSPHATASE, ORPHAN 1, 2"/>
    <property type="match status" value="1"/>
</dbReference>
<feature type="binding site" evidence="6">
    <location>
        <position position="20"/>
    </location>
    <ligand>
        <name>substrate</name>
    </ligand>
</feature>
<keyword evidence="4 7" id="KW-0460">Magnesium</keyword>
<dbReference type="GO" id="GO:0046872">
    <property type="term" value="F:metal ion binding"/>
    <property type="evidence" value="ECO:0007669"/>
    <property type="project" value="UniProtKB-KW"/>
</dbReference>
<dbReference type="AlphaFoldDB" id="A0A5P1FR37"/>
<dbReference type="InterPro" id="IPR016965">
    <property type="entry name" value="Pase_PHOSPHO-typ"/>
</dbReference>